<evidence type="ECO:0000313" key="7">
    <source>
        <dbReference type="Proteomes" id="UP000268162"/>
    </source>
</evidence>
<feature type="transmembrane region" description="Helical" evidence="5">
    <location>
        <begin position="20"/>
        <end position="36"/>
    </location>
</feature>
<name>A0A4P9ZX23_9FUNG</name>
<accession>A0A4P9ZX23</accession>
<keyword evidence="2 5" id="KW-0812">Transmembrane</keyword>
<dbReference type="PANTHER" id="PTHR36460:SF1">
    <property type="entry name" value="UPF0132 DOMAIN PROTEIN (AFU_ORTHOLOGUE AFUA_3G10255)"/>
    <property type="match status" value="1"/>
</dbReference>
<evidence type="ECO:0000256" key="3">
    <source>
        <dbReference type="ARBA" id="ARBA00022989"/>
    </source>
</evidence>
<reference evidence="7" key="1">
    <citation type="journal article" date="2018" name="Nat. Microbiol.">
        <title>Leveraging single-cell genomics to expand the fungal tree of life.</title>
        <authorList>
            <person name="Ahrendt S.R."/>
            <person name="Quandt C.A."/>
            <person name="Ciobanu D."/>
            <person name="Clum A."/>
            <person name="Salamov A."/>
            <person name="Andreopoulos B."/>
            <person name="Cheng J.F."/>
            <person name="Woyke T."/>
            <person name="Pelin A."/>
            <person name="Henrissat B."/>
            <person name="Reynolds N.K."/>
            <person name="Benny G.L."/>
            <person name="Smith M.E."/>
            <person name="James T.Y."/>
            <person name="Grigoriev I.V."/>
        </authorList>
    </citation>
    <scope>NUCLEOTIDE SEQUENCE [LARGE SCALE GENOMIC DNA]</scope>
    <source>
        <strain evidence="7">RSA 468</strain>
    </source>
</reference>
<organism evidence="6 7">
    <name type="scientific">Dimargaris cristalligena</name>
    <dbReference type="NCBI Taxonomy" id="215637"/>
    <lineage>
        <taxon>Eukaryota</taxon>
        <taxon>Fungi</taxon>
        <taxon>Fungi incertae sedis</taxon>
        <taxon>Zoopagomycota</taxon>
        <taxon>Kickxellomycotina</taxon>
        <taxon>Dimargaritomycetes</taxon>
        <taxon>Dimargaritales</taxon>
        <taxon>Dimargaritaceae</taxon>
        <taxon>Dimargaris</taxon>
    </lineage>
</organism>
<sequence>MIRVNRYETSLPFRADIEAGLTYALGCVSGVAFLILEQKNDYVRFHAWQSCLVSVAFTVGLVFVGLISAVLYWIVFVGFLATLAILAYRAYVDAATLTRYQVPYLGNYADHWVNLE</sequence>
<dbReference type="GO" id="GO:0016020">
    <property type="term" value="C:membrane"/>
    <property type="evidence" value="ECO:0007669"/>
    <property type="project" value="UniProtKB-SubCell"/>
</dbReference>
<evidence type="ECO:0000313" key="6">
    <source>
        <dbReference type="EMBL" id="RKP37250.1"/>
    </source>
</evidence>
<dbReference type="Proteomes" id="UP000268162">
    <property type="component" value="Unassembled WGS sequence"/>
</dbReference>
<evidence type="ECO:0000256" key="5">
    <source>
        <dbReference type="SAM" id="Phobius"/>
    </source>
</evidence>
<keyword evidence="7" id="KW-1185">Reference proteome</keyword>
<proteinExistence type="predicted"/>
<evidence type="ECO:0008006" key="8">
    <source>
        <dbReference type="Google" id="ProtNLM"/>
    </source>
</evidence>
<feature type="transmembrane region" description="Helical" evidence="5">
    <location>
        <begin position="48"/>
        <end position="67"/>
    </location>
</feature>
<dbReference type="AlphaFoldDB" id="A0A4P9ZX23"/>
<keyword evidence="4 5" id="KW-0472">Membrane</keyword>
<dbReference type="EMBL" id="ML002519">
    <property type="protein sequence ID" value="RKP37250.1"/>
    <property type="molecule type" value="Genomic_DNA"/>
</dbReference>
<keyword evidence="3 5" id="KW-1133">Transmembrane helix</keyword>
<evidence type="ECO:0000256" key="4">
    <source>
        <dbReference type="ARBA" id="ARBA00023136"/>
    </source>
</evidence>
<comment type="subcellular location">
    <subcellularLocation>
        <location evidence="1">Membrane</location>
        <topology evidence="1">Multi-pass membrane protein</topology>
    </subcellularLocation>
</comment>
<protein>
    <recommendedName>
        <fullName evidence="8">Transmembrane protein</fullName>
    </recommendedName>
</protein>
<evidence type="ECO:0000256" key="1">
    <source>
        <dbReference type="ARBA" id="ARBA00004141"/>
    </source>
</evidence>
<gene>
    <name evidence="6" type="ORF">BJ085DRAFT_15846</name>
</gene>
<dbReference type="PANTHER" id="PTHR36460">
    <property type="entry name" value="UPF0132 DOMAIN PROTEIN (AFU_ORTHOLOGUE AFUA_3G10255)"/>
    <property type="match status" value="1"/>
</dbReference>
<feature type="transmembrane region" description="Helical" evidence="5">
    <location>
        <begin position="73"/>
        <end position="91"/>
    </location>
</feature>
<evidence type="ECO:0000256" key="2">
    <source>
        <dbReference type="ARBA" id="ARBA00022692"/>
    </source>
</evidence>
<dbReference type="STRING" id="215637.A0A4P9ZX23"/>